<dbReference type="Gene3D" id="1.50.10.140">
    <property type="match status" value="2"/>
</dbReference>
<feature type="domain" description="Glycosyl hydrolase 94 supersandwich" evidence="4">
    <location>
        <begin position="1558"/>
        <end position="1827"/>
    </location>
</feature>
<dbReference type="PANTHER" id="PTHR37469">
    <property type="entry name" value="CELLOBIONIC ACID PHOSPHORYLASE-RELATED"/>
    <property type="match status" value="1"/>
</dbReference>
<dbReference type="InterPro" id="IPR008928">
    <property type="entry name" value="6-hairpin_glycosidase_sf"/>
</dbReference>
<keyword evidence="3" id="KW-0812">Transmembrane</keyword>
<accession>A0ABU1WH09</accession>
<dbReference type="InterPro" id="IPR010383">
    <property type="entry name" value="Glyco_hydrolase_94_b-supersand"/>
</dbReference>
<organism evidence="7 8">
    <name type="scientific">Hydrogenophaga palleronii</name>
    <dbReference type="NCBI Taxonomy" id="65655"/>
    <lineage>
        <taxon>Bacteria</taxon>
        <taxon>Pseudomonadati</taxon>
        <taxon>Pseudomonadota</taxon>
        <taxon>Betaproteobacteria</taxon>
        <taxon>Burkholderiales</taxon>
        <taxon>Comamonadaceae</taxon>
        <taxon>Hydrogenophaga</taxon>
    </lineage>
</organism>
<dbReference type="Pfam" id="PF17167">
    <property type="entry name" value="Glyco_hydro_94"/>
    <property type="match status" value="1"/>
</dbReference>
<comment type="caution">
    <text evidence="7">The sequence shown here is derived from an EMBL/GenBank/DDBJ whole genome shotgun (WGS) entry which is preliminary data.</text>
</comment>
<feature type="transmembrane region" description="Helical" evidence="3">
    <location>
        <begin position="410"/>
        <end position="431"/>
    </location>
</feature>
<evidence type="ECO:0000256" key="3">
    <source>
        <dbReference type="SAM" id="Phobius"/>
    </source>
</evidence>
<protein>
    <submittedName>
        <fullName evidence="7">Cyclic beta-1,2-glucan synthetase</fullName>
        <ecNumber evidence="7">2.4.1.-</ecNumber>
    </submittedName>
</protein>
<keyword evidence="3" id="KW-1133">Transmembrane helix</keyword>
<dbReference type="InterPro" id="IPR033432">
    <property type="entry name" value="GH94_catalytic"/>
</dbReference>
<keyword evidence="1 7" id="KW-0328">Glycosyltransferase</keyword>
<keyword evidence="2 7" id="KW-0808">Transferase</keyword>
<dbReference type="InterPro" id="IPR037820">
    <property type="entry name" value="GH94N_NdvB"/>
</dbReference>
<feature type="domain" description="Glycoamylase-like" evidence="5">
    <location>
        <begin position="1295"/>
        <end position="1499"/>
    </location>
</feature>
<evidence type="ECO:0000259" key="6">
    <source>
        <dbReference type="Pfam" id="PF17167"/>
    </source>
</evidence>
<dbReference type="SUPFAM" id="SSF74650">
    <property type="entry name" value="Galactose mutarotase-like"/>
    <property type="match status" value="2"/>
</dbReference>
<dbReference type="RefSeq" id="WP_405000970.1">
    <property type="nucleotide sequence ID" value="NZ_JAVDWU010000001.1"/>
</dbReference>
<evidence type="ECO:0000259" key="5">
    <source>
        <dbReference type="Pfam" id="PF10091"/>
    </source>
</evidence>
<feature type="domain" description="Glycosyl hydrolase 94 catalytic" evidence="6">
    <location>
        <begin position="2347"/>
        <end position="2779"/>
    </location>
</feature>
<dbReference type="GO" id="GO:0016757">
    <property type="term" value="F:glycosyltransferase activity"/>
    <property type="evidence" value="ECO:0007669"/>
    <property type="project" value="UniProtKB-KW"/>
</dbReference>
<keyword evidence="3" id="KW-0472">Membrane</keyword>
<feature type="transmembrane region" description="Helical" evidence="3">
    <location>
        <begin position="443"/>
        <end position="464"/>
    </location>
</feature>
<dbReference type="EMBL" id="JAVDWU010000001">
    <property type="protein sequence ID" value="MDR7148555.1"/>
    <property type="molecule type" value="Genomic_DNA"/>
</dbReference>
<evidence type="ECO:0000256" key="2">
    <source>
        <dbReference type="ARBA" id="ARBA00022679"/>
    </source>
</evidence>
<dbReference type="CDD" id="cd11753">
    <property type="entry name" value="GH94N_ChvB_NdvB_2_like"/>
    <property type="match status" value="1"/>
</dbReference>
<dbReference type="InterPro" id="IPR011013">
    <property type="entry name" value="Gal_mutarotase_sf_dom"/>
</dbReference>
<dbReference type="Gene3D" id="1.50.10.10">
    <property type="match status" value="1"/>
</dbReference>
<name>A0ABU1WH09_9BURK</name>
<dbReference type="Pfam" id="PF10091">
    <property type="entry name" value="Glycoamylase"/>
    <property type="match status" value="1"/>
</dbReference>
<reference evidence="7 8" key="1">
    <citation type="submission" date="2023-07" db="EMBL/GenBank/DDBJ databases">
        <title>Sorghum-associated microbial communities from plants grown in Nebraska, USA.</title>
        <authorList>
            <person name="Schachtman D."/>
        </authorList>
    </citation>
    <scope>NUCLEOTIDE SEQUENCE [LARGE SCALE GENOMIC DNA]</scope>
    <source>
        <strain evidence="7 8">4249</strain>
    </source>
</reference>
<dbReference type="InterPro" id="IPR012341">
    <property type="entry name" value="6hp_glycosidase-like_sf"/>
</dbReference>
<feature type="transmembrane region" description="Helical" evidence="3">
    <location>
        <begin position="817"/>
        <end position="836"/>
    </location>
</feature>
<dbReference type="EC" id="2.4.1.-" evidence="7"/>
<feature type="transmembrane region" description="Helical" evidence="3">
    <location>
        <begin position="945"/>
        <end position="962"/>
    </location>
</feature>
<dbReference type="SMART" id="SM01068">
    <property type="entry name" value="CBM_X"/>
    <property type="match status" value="2"/>
</dbReference>
<feature type="transmembrane region" description="Helical" evidence="3">
    <location>
        <begin position="842"/>
        <end position="862"/>
    </location>
</feature>
<dbReference type="PANTHER" id="PTHR37469:SF2">
    <property type="entry name" value="CELLOBIONIC ACID PHOSPHORYLASE"/>
    <property type="match status" value="1"/>
</dbReference>
<sequence>MAFMQALPAWTPADTVRRMRVDDGPLLAPIRSEIFGLTRFEEHGRSLGQSHRADRPAFGQSTFYPRLHNNIRCLRQAYRDIAAHADEGHDISPSAEWLFDNFHLIEDQLREIREGLPGRYYRSLPVLLDAPLSGLPRVYGLAWAFVAHTDSAFDPSLLVPFLNAYQDSRELSQGELWALPTTLRVVLIENLRRLSDRIAGHRAARDLASQCASRLDTLSLSEVEILRDKAAQRGLDRVFLYHLAQQLAGHRPTGQARALPLLRQWMALTLPDLAALQTQHHADQAADQLSMGNAVTALRLIGGADWSGIVAQTSRVMRVMLSSPVFQAEDSASRTITLHGIERLSARSGRSEAAVALALLSAMSTGTGDTALARHWLQGAGQPALTQALGMNRPLFQGAPRALRSMRLPLYFSALLGGTLALVSALLWPTHWQIEGGSTMTTVWWSLAAFLAVFPASEAVVALVNRLIGESIQPVQLPRYALAHGIPASARVMVVVPALLSHADSIAPLVHRLLLHYLANPEPMAQFALLSDWSDADTPEQPDDAALLTMASEQLAALNHKYPAAPGAAPRFLLLHRARSHCATQGQWIGWERKRGKLEQLVAALATDTPGPFLALGELSHIAPGTRYVLTLDSDTQLPPGRLRALVGVAEHPENTPVLDASGQHLSRGYAILQPQVLPPLSDGETVSPYEWLHNGQHGLDPYSAMSSDVYQDLFGEGSFTGKGLLHVAAVHAVLGGRLPAGQVLSHDLIEGALARCAVVTDITLLEADPPHADVAAARLHRWTRGDWQLLPFLLQPRRWPMAVINRWKLFDNLRRSWVAPASLALICLAMLGYGVSLPVALLLSMAAQAAAPLMGALAGAVPQRLALVGLRFGRAVLVDVLRAVGGGLWHLATLLQQTLLLVDALVRTLHRLLVSRRRLLEWTTAEAVTASQHRGMQGALRRHGGGSVVALVLLAALWWWVPQPQALAVAVLLLWALGPLVSWWTNRPWRVRAREALRPADQAWLDGVARDTWRLFEHCVDAQNHFLPPDNLQTQPFDAVAHRTSPTNIGLYLLSAACARQMGWIGTQNLLARLETTLATLHEMERHRGHFLNWYDTLTLAPLLPRYVSTVDSGNLSAHLLAVAQACRAFAFQPHEGVSSVQAIGRSFLRIQPHLSALQTAARRPWRDTALGRLLQAQPVDAQTTDDLATQHLLLYDATREFQALWPKPPGERTGSDELQWLLADHLAAWRCAEQDAVAAMEGGGERASARLKALACAFEQLAWSAEFGFLFHPQRELLHIGYRLDEQQLDGSFYDLLASESRTTSLLAIAKGDVPVRHWAALGRPFFASGVHAVLRSWSGSMFEYLMPSLVLAEPRGSVLFDAAAAAVREQRAFGHHLQLPWGVSESAYAGRDHTLAYQYAPQGVPRLALRRTPENERVVAPYATVLATQVDATAACRNLRRLESLSARGPYGFMEALDYTPGRPAQNGGVALVSTYMAHHQGMSIVALCNVLLGNVARRWGMAHPRIEAMLPLLHERTPRVVPPPAPLLAQRLPLQALQPRAPDLVRTVRPGEQALEPTHMLANGRYGVTLRSNGAGWSRWAGIGITRWRDDALRDACGHFIYLRLGAKGPPVSITRHPAPDPSAKYQSTFHADRMEFEALWPELRITTTVWVSPEDDVELRKVVLVNLSDSPMDLELISAMDVTLATPAADEAHPAFSNLFVKARWIAEHQALYLERTPRLATERTVQAAHFVAEVEGPLRGLNCQTDRAQWLGRNHTPSQPLARLRQVPEASQPLDTGLDPVAVLGVRLRLAPGHTSCVTFGTAASDDESTLLAVIDKYRQPVYVERSSVMSATLAGIQSVSHRPRPEYLPALQAITTALVMTLPWMDPSQAHGHPSVTWACDRRLLWPLGISGDRPLLLVNAGTVQGMGLLRILAQALREWSRCGVSCDVVVISNEAHSYHMPLQRELTQLQEQQVAHHLAEPSAATAELHLVRAEVLSDEQLHTLEHLARLHLHADGRSWLHQVRDWRVRQEALRPAAATAASDPVPTREAVLPALAARGQFSPDGSVFAFEVGSALRPARPWVNVLANAGFGAMLSETGGGNTWALNSRLNQLTAWVNDPVADPPGEWFLLQDRRSREVWSVGPSAWGEDRLNYRVEHTQGRTTISHRRGPLEVTASWCVDTDTAVKQVRITLRNRGTAMAHLRLVGMVEWVMGEKRTDRATLESRACFEAGGDDVLTGLLCTQRDAAGGFGGGTAFFCEANDHLTDHDSPASLDWTCDRSAFFGEEGELVLPRYLGQRSGYGMDPCAALSRLVTLRPDAELEQVYLLGYADSAGEARALMRQSRAQPARAREEAIAAHWDDLLGATEVHTPDPLFDAMVNRWLLYQTVSSRLWAKAGYYQAGGATGYRDQLQDTMAMSWARPDWLREQIVLCASRQFAEGDVQHWWHSPGGAGVRTHFSDDLLWLPYALTHYLQTTHDHSVLDEAVPFLVADPIPEGAEDAYTTPMVGGDHASVFEHAARTIDRSLQVGEHGLPLMGGGDWNDGMNRVGHEGRGESVWLGWFLCTIVRDWIPLAVERGETARADRWTQAMHGWLGALHGPAWDGRWFRRAFFDDGSALGSAFMSEGRIDLIAQAWAVLSGQTTLARQRMAMEAVETHLVNRQSGLIQLLAPPLVDADPSAGYIQAYPPGVRENGGQYAHAGVWALMAAAKLAAKDETGSPLADTAYRYFTCLSPAHRAHHKQWGLVYGTEPYAMAADVYSQSPYEGRGGWSWYTGAAGWLHRAAVGSLLGLQVEGEELFFTPCLPSHWPGAEITLRRDQQELRVLLVRVRPGGEPADPTLAVPEGAQALAVGERLSWPTLPLAHCCVVSLPGGQS</sequence>
<evidence type="ECO:0000259" key="4">
    <source>
        <dbReference type="Pfam" id="PF06165"/>
    </source>
</evidence>
<dbReference type="Gene3D" id="2.70.98.40">
    <property type="entry name" value="Glycoside hydrolase, family 65, N-terminal domain"/>
    <property type="match status" value="2"/>
</dbReference>
<dbReference type="InterPro" id="IPR037018">
    <property type="entry name" value="GH65_N"/>
</dbReference>
<dbReference type="Gene3D" id="2.60.420.10">
    <property type="entry name" value="Maltose phosphorylase, domain 3"/>
    <property type="match status" value="1"/>
</dbReference>
<feature type="domain" description="Glycosyl hydrolase 94 supersandwich" evidence="4">
    <location>
        <begin position="2065"/>
        <end position="2333"/>
    </location>
</feature>
<keyword evidence="8" id="KW-1185">Reference proteome</keyword>
<evidence type="ECO:0000313" key="8">
    <source>
        <dbReference type="Proteomes" id="UP001265700"/>
    </source>
</evidence>
<dbReference type="Pfam" id="PF06165">
    <property type="entry name" value="GH94_b-supersand"/>
    <property type="match status" value="2"/>
</dbReference>
<dbReference type="InterPro" id="IPR052047">
    <property type="entry name" value="GH94_Enzymes"/>
</dbReference>
<proteinExistence type="predicted"/>
<dbReference type="Proteomes" id="UP001265700">
    <property type="component" value="Unassembled WGS sequence"/>
</dbReference>
<evidence type="ECO:0000313" key="7">
    <source>
        <dbReference type="EMBL" id="MDR7148555.1"/>
    </source>
</evidence>
<evidence type="ECO:0000256" key="1">
    <source>
        <dbReference type="ARBA" id="ARBA00022676"/>
    </source>
</evidence>
<gene>
    <name evidence="7" type="ORF">J2W49_000483</name>
</gene>
<dbReference type="SUPFAM" id="SSF48208">
    <property type="entry name" value="Six-hairpin glycosidases"/>
    <property type="match status" value="1"/>
</dbReference>
<dbReference type="InterPro" id="IPR019282">
    <property type="entry name" value="Glycoamylase-like_cons_dom"/>
</dbReference>